<gene>
    <name evidence="1" type="ORF">I9W95_01020</name>
</gene>
<sequence>MPGQGSVEDVMRSLNFAQDVSKQIKEANYQMDRVELKRLLAEMTAAVASSKMELSLLQGVCEARDAELIRLNEALVYRGNLRRRGDGYYKTLDGRPYGQPYCSFCWEHDNKLMHLHSRILSKDVRICPCCKNEYQAIRTPYLEAEGYSV</sequence>
<accession>A0ABS7ZKF0</accession>
<comment type="caution">
    <text evidence="1">The sequence shown here is derived from an EMBL/GenBank/DDBJ whole genome shotgun (WGS) entry which is preliminary data.</text>
</comment>
<proteinExistence type="predicted"/>
<protein>
    <submittedName>
        <fullName evidence="1">Uncharacterized protein</fullName>
    </submittedName>
</protein>
<reference evidence="1 2" key="1">
    <citation type="submission" date="2020-12" db="EMBL/GenBank/DDBJ databases">
        <title>Novel Thalassolituus-related marine hydrocarbonoclastic bacteria mediated algae-derived hydrocarbons mineralization in twilight zone of the northern South China Sea.</title>
        <authorList>
            <person name="Dong C."/>
        </authorList>
    </citation>
    <scope>NUCLEOTIDE SEQUENCE [LARGE SCALE GENOMIC DNA]</scope>
    <source>
        <strain evidence="1 2">IMCC1826</strain>
    </source>
</reference>
<organism evidence="1 2">
    <name type="scientific">Thalassolituus marinus</name>
    <dbReference type="NCBI Taxonomy" id="671053"/>
    <lineage>
        <taxon>Bacteria</taxon>
        <taxon>Pseudomonadati</taxon>
        <taxon>Pseudomonadota</taxon>
        <taxon>Gammaproteobacteria</taxon>
        <taxon>Oceanospirillales</taxon>
        <taxon>Oceanospirillaceae</taxon>
        <taxon>Thalassolituus</taxon>
    </lineage>
</organism>
<name>A0ABS7ZKF0_9GAMM</name>
<evidence type="ECO:0000313" key="2">
    <source>
        <dbReference type="Proteomes" id="UP000714380"/>
    </source>
</evidence>
<dbReference type="RefSeq" id="WP_225670860.1">
    <property type="nucleotide sequence ID" value="NZ_JAEDAH010000005.1"/>
</dbReference>
<keyword evidence="2" id="KW-1185">Reference proteome</keyword>
<dbReference type="EMBL" id="JAEDAH010000005">
    <property type="protein sequence ID" value="MCA6062179.1"/>
    <property type="molecule type" value="Genomic_DNA"/>
</dbReference>
<dbReference type="Proteomes" id="UP000714380">
    <property type="component" value="Unassembled WGS sequence"/>
</dbReference>
<evidence type="ECO:0000313" key="1">
    <source>
        <dbReference type="EMBL" id="MCA6062179.1"/>
    </source>
</evidence>